<evidence type="ECO:0000256" key="2">
    <source>
        <dbReference type="ARBA" id="ARBA00022723"/>
    </source>
</evidence>
<dbReference type="EMBL" id="CM031809">
    <property type="protein sequence ID" value="KAG6667989.1"/>
    <property type="molecule type" value="Genomic_DNA"/>
</dbReference>
<comment type="caution">
    <text evidence="9">The sequence shown here is derived from an EMBL/GenBank/DDBJ whole genome shotgun (WGS) entry which is preliminary data.</text>
</comment>
<comment type="function">
    <text evidence="6">Putative transcription activator involved in regulating light control of development.</text>
</comment>
<evidence type="ECO:0000313" key="10">
    <source>
        <dbReference type="Proteomes" id="UP000811609"/>
    </source>
</evidence>
<dbReference type="AlphaFoldDB" id="A0A8T1RMS6"/>
<protein>
    <recommendedName>
        <fullName evidence="6">Protein FAR1-RELATED SEQUENCE</fullName>
    </recommendedName>
</protein>
<dbReference type="InterPro" id="IPR031052">
    <property type="entry name" value="FHY3/FAR1"/>
</dbReference>
<dbReference type="Pfam" id="PF03101">
    <property type="entry name" value="FAR1"/>
    <property type="match status" value="1"/>
</dbReference>
<name>A0A8T1RMS6_CARIL</name>
<comment type="subcellular location">
    <subcellularLocation>
        <location evidence="6">Nucleus</location>
    </subcellularLocation>
</comment>
<keyword evidence="6" id="KW-0539">Nucleus</keyword>
<keyword evidence="2 6" id="KW-0479">Metal-binding</keyword>
<feature type="region of interest" description="Disordered" evidence="7">
    <location>
        <begin position="1"/>
        <end position="35"/>
    </location>
</feature>
<dbReference type="SMART" id="SM00575">
    <property type="entry name" value="ZnF_PMZ"/>
    <property type="match status" value="1"/>
</dbReference>
<dbReference type="InterPro" id="IPR006564">
    <property type="entry name" value="Znf_PMZ"/>
</dbReference>
<keyword evidence="10" id="KW-1185">Reference proteome</keyword>
<dbReference type="Proteomes" id="UP000811609">
    <property type="component" value="Chromosome 1"/>
</dbReference>
<feature type="compositionally biased region" description="Acidic residues" evidence="7">
    <location>
        <begin position="10"/>
        <end position="35"/>
    </location>
</feature>
<dbReference type="GO" id="GO:0005634">
    <property type="term" value="C:nucleus"/>
    <property type="evidence" value="ECO:0007669"/>
    <property type="project" value="UniProtKB-SubCell"/>
</dbReference>
<dbReference type="InterPro" id="IPR004330">
    <property type="entry name" value="FAR1_DNA_bnd_dom"/>
</dbReference>
<organism evidence="9 10">
    <name type="scientific">Carya illinoinensis</name>
    <name type="common">Pecan</name>
    <dbReference type="NCBI Taxonomy" id="32201"/>
    <lineage>
        <taxon>Eukaryota</taxon>
        <taxon>Viridiplantae</taxon>
        <taxon>Streptophyta</taxon>
        <taxon>Embryophyta</taxon>
        <taxon>Tracheophyta</taxon>
        <taxon>Spermatophyta</taxon>
        <taxon>Magnoliopsida</taxon>
        <taxon>eudicotyledons</taxon>
        <taxon>Gunneridae</taxon>
        <taxon>Pentapetalae</taxon>
        <taxon>rosids</taxon>
        <taxon>fabids</taxon>
        <taxon>Fagales</taxon>
        <taxon>Juglandaceae</taxon>
        <taxon>Carya</taxon>
    </lineage>
</organism>
<dbReference type="Pfam" id="PF10551">
    <property type="entry name" value="MULE"/>
    <property type="match status" value="1"/>
</dbReference>
<dbReference type="PANTHER" id="PTHR31669">
    <property type="entry name" value="PROTEIN FAR1-RELATED SEQUENCE 10-RELATED"/>
    <property type="match status" value="1"/>
</dbReference>
<dbReference type="GO" id="GO:0008270">
    <property type="term" value="F:zinc ion binding"/>
    <property type="evidence" value="ECO:0007669"/>
    <property type="project" value="UniProtKB-UniRule"/>
</dbReference>
<dbReference type="GO" id="GO:0006355">
    <property type="term" value="P:regulation of DNA-templated transcription"/>
    <property type="evidence" value="ECO:0007669"/>
    <property type="project" value="UniProtKB-UniRule"/>
</dbReference>
<dbReference type="PROSITE" id="PS50966">
    <property type="entry name" value="ZF_SWIM"/>
    <property type="match status" value="1"/>
</dbReference>
<evidence type="ECO:0000256" key="4">
    <source>
        <dbReference type="ARBA" id="ARBA00022833"/>
    </source>
</evidence>
<evidence type="ECO:0000256" key="7">
    <source>
        <dbReference type="SAM" id="MobiDB-lite"/>
    </source>
</evidence>
<dbReference type="InterPro" id="IPR018289">
    <property type="entry name" value="MULE_transposase_dom"/>
</dbReference>
<gene>
    <name evidence="9" type="ORF">CIPAW_01G139200</name>
</gene>
<feature type="domain" description="SWIM-type" evidence="8">
    <location>
        <begin position="545"/>
        <end position="582"/>
    </location>
</feature>
<evidence type="ECO:0000259" key="8">
    <source>
        <dbReference type="PROSITE" id="PS50966"/>
    </source>
</evidence>
<evidence type="ECO:0000256" key="1">
    <source>
        <dbReference type="ARBA" id="ARBA00005889"/>
    </source>
</evidence>
<keyword evidence="4 6" id="KW-0862">Zinc</keyword>
<sequence length="735" mass="84731">MASFVHLTDDEYDEVLVDDGPDNYDGTEEPKEDDGVEEPIVGMTFSSEEEVRSYYMRYAKQKGFGVRRRNSRQSEDGRVRWFTLVCARQGTAKSQASNILKPRQTERVGCKARINAVLNEDGGYTLSSVILDHTHYVSPGKARHFRCFKKVDARVAKRLEINDEAGIRTSKTFQSVIVEAGGYENVPFGQKECQNYIEKARQLRLGVGGVEALTNYFQEMQKKNVEFFYAIDVGPDMRLKNVFWADARSRAAYQSFGDVITFDTTYLTNAYKMPFAPFVGVNHHGQSILFGCGLISNEDAITFEWLFESWLKCMNDQPPNAIITEQDKAMKLAIARVFPTTRHRFCLWHIMKKLPEKFGSHSRYDEIKDSLHKCVYDSLSENEFEERWSALLETNDLRENAWLGLLYADRHYWVPAYVKNTFWAGMSTTQRSEGMNTFFDDYVHSRTTLKQFVDQYDSALRRKAENEAIANFNSFNTEIPCISHYPIEKQFQKIYTIAKFKEVQEEFRGFLYLTTSYFGGDGANFTYVVGDEIKVSDGFIKRVNYFVSVCGEDSLDITCSCKLFEFRGILCRHALRILAQLDKSEVPPKYILDRWRKDIKRQYVNVKSSYEATSNPEKQRFNRIQNCFYKLCSNAAKTERSCVKLISQLEQLKSEYPDDDSYGACSTAGLVTPIDGTTNNVLSPLVVRSKGRPTTKRRTHPVEKALKKPSTRRRLSTTEVQNPLIILYTYVEFIF</sequence>
<reference evidence="9" key="1">
    <citation type="submission" date="2020-12" db="EMBL/GenBank/DDBJ databases">
        <title>WGS assembly of Carya illinoinensis cv. Pawnee.</title>
        <authorList>
            <person name="Platts A."/>
            <person name="Shu S."/>
            <person name="Wright S."/>
            <person name="Barry K."/>
            <person name="Edger P."/>
            <person name="Pires J.C."/>
            <person name="Schmutz J."/>
        </authorList>
    </citation>
    <scope>NUCLEOTIDE SEQUENCE</scope>
    <source>
        <tissue evidence="9">Leaf</tissue>
    </source>
</reference>
<evidence type="ECO:0000256" key="6">
    <source>
        <dbReference type="RuleBase" id="RU367018"/>
    </source>
</evidence>
<dbReference type="PANTHER" id="PTHR31669:SF297">
    <property type="entry name" value="PROTEIN FAR1-RELATED SEQUENCE"/>
    <property type="match status" value="1"/>
</dbReference>
<comment type="similarity">
    <text evidence="1 6">Belongs to the FHY3/FAR1 family.</text>
</comment>
<keyword evidence="3 5" id="KW-0863">Zinc-finger</keyword>
<accession>A0A8T1RMS6</accession>
<evidence type="ECO:0000256" key="3">
    <source>
        <dbReference type="ARBA" id="ARBA00022771"/>
    </source>
</evidence>
<dbReference type="InterPro" id="IPR007527">
    <property type="entry name" value="Znf_SWIM"/>
</dbReference>
<evidence type="ECO:0000256" key="5">
    <source>
        <dbReference type="PROSITE-ProRule" id="PRU00325"/>
    </source>
</evidence>
<dbReference type="Pfam" id="PF04434">
    <property type="entry name" value="SWIM"/>
    <property type="match status" value="1"/>
</dbReference>
<evidence type="ECO:0000313" key="9">
    <source>
        <dbReference type="EMBL" id="KAG6667989.1"/>
    </source>
</evidence>
<proteinExistence type="inferred from homology"/>